<comment type="similarity">
    <text evidence="2">Belongs to the major facilitator superfamily.</text>
</comment>
<reference evidence="10" key="1">
    <citation type="submission" date="2016-03" db="EMBL/GenBank/DDBJ databases">
        <authorList>
            <person name="Devillers H."/>
        </authorList>
    </citation>
    <scope>NUCLEOTIDE SEQUENCE [LARGE SCALE GENOMIC DNA]</scope>
</reference>
<dbReference type="Pfam" id="PF07690">
    <property type="entry name" value="MFS_1"/>
    <property type="match status" value="1"/>
</dbReference>
<dbReference type="PROSITE" id="PS50850">
    <property type="entry name" value="MFS"/>
    <property type="match status" value="1"/>
</dbReference>
<evidence type="ECO:0000256" key="3">
    <source>
        <dbReference type="ARBA" id="ARBA00022448"/>
    </source>
</evidence>
<feature type="domain" description="Major facilitator superfamily (MFS) profile" evidence="8">
    <location>
        <begin position="74"/>
        <end position="575"/>
    </location>
</feature>
<evidence type="ECO:0000256" key="6">
    <source>
        <dbReference type="ARBA" id="ARBA00023136"/>
    </source>
</evidence>
<gene>
    <name evidence="9" type="ORF">LAMI_0H15808G</name>
</gene>
<organism evidence="9 10">
    <name type="scientific">Lachancea mirantina</name>
    <dbReference type="NCBI Taxonomy" id="1230905"/>
    <lineage>
        <taxon>Eukaryota</taxon>
        <taxon>Fungi</taxon>
        <taxon>Dikarya</taxon>
        <taxon>Ascomycota</taxon>
        <taxon>Saccharomycotina</taxon>
        <taxon>Saccharomycetes</taxon>
        <taxon>Saccharomycetales</taxon>
        <taxon>Saccharomycetaceae</taxon>
        <taxon>Lachancea</taxon>
    </lineage>
</organism>
<dbReference type="InterPro" id="IPR020846">
    <property type="entry name" value="MFS_dom"/>
</dbReference>
<proteinExistence type="inferred from homology"/>
<dbReference type="EMBL" id="LT598468">
    <property type="protein sequence ID" value="SCV04398.1"/>
    <property type="molecule type" value="Genomic_DNA"/>
</dbReference>
<feature type="transmembrane region" description="Helical" evidence="7">
    <location>
        <begin position="297"/>
        <end position="319"/>
    </location>
</feature>
<comment type="subcellular location">
    <subcellularLocation>
        <location evidence="1">Endomembrane system</location>
        <topology evidence="1">Multi-pass membrane protein</topology>
    </subcellularLocation>
</comment>
<dbReference type="CDD" id="cd17502">
    <property type="entry name" value="MFS_Azr1_MDR_like"/>
    <property type="match status" value="1"/>
</dbReference>
<feature type="transmembrane region" description="Helical" evidence="7">
    <location>
        <begin position="437"/>
        <end position="460"/>
    </location>
</feature>
<feature type="transmembrane region" description="Helical" evidence="7">
    <location>
        <begin position="406"/>
        <end position="431"/>
    </location>
</feature>
<dbReference type="InterPro" id="IPR011701">
    <property type="entry name" value="MFS"/>
</dbReference>
<sequence>MGSENDSDESRPFLVPIDKDRLQDPTSDIAGFVASELEQQEERLVDHEQEGYGALPSESGPENTQFSFYRTQLIMTSMYLGIFLAALDNTILSTLLTHIASEFDDLPRISWIVTAYLLASATFQPLYGKISDIFGRKPLLLFSNAAFGIGCLICGVSHNLWWLTLGRFVSGIGGGGLSSMASITTSDIVPLRNRALYQGFCNFFFGLGTACGGLVGGWFTEHAGGWRISFLAQVPACVFSCVLIISYLNLPQDRVRRQNGHWRKKLLRVDWTGSFTLVSFLFSFTLATSLGGKELPYGSLGFALLGAAIVMFGGLFAYVELKITKDPILPIGFLRDRSILGSSLANWFCTMGMLTTSFYLPVYFASVLGMGPTDVGKRSIPSFFSIAFGSLGVGYYMKRTGRYYKFLLAFCGVALVGQLQINLITPSIAVWRQYTLLVVPGFGVSVLITVTLLAMIAAVPHEHQAATTSISYAFRTTGCTLGISIGAAIFQKSLASLLNDKVMRFASEGHSKEELMKIIRNASHSSEWVHESAPEFVRATLLECYHYACKSTFKFCMACMVLASLSCSIIKEYKLHTSMKRDN</sequence>
<feature type="transmembrane region" description="Helical" evidence="7">
    <location>
        <begin position="168"/>
        <end position="189"/>
    </location>
</feature>
<feature type="transmembrane region" description="Helical" evidence="7">
    <location>
        <begin position="226"/>
        <end position="250"/>
    </location>
</feature>
<evidence type="ECO:0000313" key="10">
    <source>
        <dbReference type="Proteomes" id="UP000191024"/>
    </source>
</evidence>
<keyword evidence="10" id="KW-1185">Reference proteome</keyword>
<keyword evidence="4 7" id="KW-0812">Transmembrane</keyword>
<dbReference type="GO" id="GO:0000329">
    <property type="term" value="C:fungal-type vacuole membrane"/>
    <property type="evidence" value="ECO:0007669"/>
    <property type="project" value="TreeGrafter"/>
</dbReference>
<dbReference type="PANTHER" id="PTHR23501:SF191">
    <property type="entry name" value="VACUOLAR BASIC AMINO ACID TRANSPORTER 4"/>
    <property type="match status" value="1"/>
</dbReference>
<dbReference type="Gene3D" id="1.20.1250.20">
    <property type="entry name" value="MFS general substrate transporter like domains"/>
    <property type="match status" value="2"/>
</dbReference>
<keyword evidence="6 7" id="KW-0472">Membrane</keyword>
<feature type="transmembrane region" description="Helical" evidence="7">
    <location>
        <begin position="139"/>
        <end position="162"/>
    </location>
</feature>
<evidence type="ECO:0000256" key="4">
    <source>
        <dbReference type="ARBA" id="ARBA00022692"/>
    </source>
</evidence>
<accession>A0A1G4KIU1</accession>
<feature type="transmembrane region" description="Helical" evidence="7">
    <location>
        <begin position="380"/>
        <end position="397"/>
    </location>
</feature>
<name>A0A1G4KIU1_9SACH</name>
<feature type="transmembrane region" description="Helical" evidence="7">
    <location>
        <begin position="78"/>
        <end position="97"/>
    </location>
</feature>
<evidence type="ECO:0000256" key="1">
    <source>
        <dbReference type="ARBA" id="ARBA00004127"/>
    </source>
</evidence>
<dbReference type="GO" id="GO:0012505">
    <property type="term" value="C:endomembrane system"/>
    <property type="evidence" value="ECO:0007669"/>
    <property type="project" value="UniProtKB-SubCell"/>
</dbReference>
<feature type="transmembrane region" description="Helical" evidence="7">
    <location>
        <begin position="339"/>
        <end position="360"/>
    </location>
</feature>
<evidence type="ECO:0000256" key="7">
    <source>
        <dbReference type="SAM" id="Phobius"/>
    </source>
</evidence>
<dbReference type="AlphaFoldDB" id="A0A1G4KIU1"/>
<keyword evidence="3" id="KW-0813">Transport</keyword>
<dbReference type="SUPFAM" id="SSF103473">
    <property type="entry name" value="MFS general substrate transporter"/>
    <property type="match status" value="1"/>
</dbReference>
<evidence type="ECO:0000313" key="9">
    <source>
        <dbReference type="EMBL" id="SCV04398.1"/>
    </source>
</evidence>
<keyword evidence="5 7" id="KW-1133">Transmembrane helix</keyword>
<feature type="transmembrane region" description="Helical" evidence="7">
    <location>
        <begin position="109"/>
        <end position="127"/>
    </location>
</feature>
<feature type="transmembrane region" description="Helical" evidence="7">
    <location>
        <begin position="472"/>
        <end position="490"/>
    </location>
</feature>
<dbReference type="InterPro" id="IPR036259">
    <property type="entry name" value="MFS_trans_sf"/>
</dbReference>
<dbReference type="GO" id="GO:0015174">
    <property type="term" value="F:basic amino acid transmembrane transporter activity"/>
    <property type="evidence" value="ECO:0007669"/>
    <property type="project" value="TreeGrafter"/>
</dbReference>
<feature type="transmembrane region" description="Helical" evidence="7">
    <location>
        <begin position="201"/>
        <end position="220"/>
    </location>
</feature>
<evidence type="ECO:0000256" key="5">
    <source>
        <dbReference type="ARBA" id="ARBA00022989"/>
    </source>
</evidence>
<protein>
    <submittedName>
        <fullName evidence="9">LAMI_0H15808g1_1</fullName>
    </submittedName>
</protein>
<dbReference type="OrthoDB" id="3437016at2759"/>
<evidence type="ECO:0000259" key="8">
    <source>
        <dbReference type="PROSITE" id="PS50850"/>
    </source>
</evidence>
<feature type="transmembrane region" description="Helical" evidence="7">
    <location>
        <begin position="271"/>
        <end position="291"/>
    </location>
</feature>
<dbReference type="Proteomes" id="UP000191024">
    <property type="component" value="Chromosome H"/>
</dbReference>
<dbReference type="PANTHER" id="PTHR23501">
    <property type="entry name" value="MAJOR FACILITATOR SUPERFAMILY"/>
    <property type="match status" value="1"/>
</dbReference>
<evidence type="ECO:0000256" key="2">
    <source>
        <dbReference type="ARBA" id="ARBA00008335"/>
    </source>
</evidence>